<dbReference type="RefSeq" id="WP_092716025.1">
    <property type="nucleotide sequence ID" value="NZ_FMAG01000007.1"/>
</dbReference>
<reference evidence="2" key="1">
    <citation type="submission" date="2016-08" db="EMBL/GenBank/DDBJ databases">
        <authorList>
            <person name="Varghese N."/>
            <person name="Submissions Spin"/>
        </authorList>
    </citation>
    <scope>NUCLEOTIDE SEQUENCE [LARGE SCALE GENOMIC DNA]</scope>
    <source>
        <strain evidence="2">HAMBI 2975</strain>
    </source>
</reference>
<evidence type="ECO:0000313" key="2">
    <source>
        <dbReference type="Proteomes" id="UP000199101"/>
    </source>
</evidence>
<organism evidence="1 2">
    <name type="scientific">Rhizobium multihospitium</name>
    <dbReference type="NCBI Taxonomy" id="410764"/>
    <lineage>
        <taxon>Bacteria</taxon>
        <taxon>Pseudomonadati</taxon>
        <taxon>Pseudomonadota</taxon>
        <taxon>Alphaproteobacteria</taxon>
        <taxon>Hyphomicrobiales</taxon>
        <taxon>Rhizobiaceae</taxon>
        <taxon>Rhizobium/Agrobacterium group</taxon>
        <taxon>Rhizobium</taxon>
    </lineage>
</organism>
<proteinExistence type="predicted"/>
<protein>
    <submittedName>
        <fullName evidence="1">Uncharacterized protein</fullName>
    </submittedName>
</protein>
<name>A0A1C3WRY5_9HYPH</name>
<gene>
    <name evidence="1" type="ORF">GA0061103_6122</name>
</gene>
<keyword evidence="2" id="KW-1185">Reference proteome</keyword>
<dbReference type="EMBL" id="FMAG01000007">
    <property type="protein sequence ID" value="SCB42731.1"/>
    <property type="molecule type" value="Genomic_DNA"/>
</dbReference>
<dbReference type="AlphaFoldDB" id="A0A1C3WRY5"/>
<evidence type="ECO:0000313" key="1">
    <source>
        <dbReference type="EMBL" id="SCB42731.1"/>
    </source>
</evidence>
<dbReference type="OrthoDB" id="573382at2"/>
<sequence length="160" mass="17044">MYLSETLLSWAAIGHRAVKGGRRMLGGTIGLYLTVSLLPVSASALSEAKPLAAPAGHFCGKLFSSGSLVDVETSLQVDMEGHISGTYRFDDDGTETIGTLSEIGAAPGTKRVLLWFDKYGNGALSIQFDPSYTRFEGLWGPHGSLPSYTWNGGRCQDPVS</sequence>
<dbReference type="STRING" id="410764.GA0061103_6122"/>
<accession>A0A1C3WRY5</accession>
<dbReference type="Proteomes" id="UP000199101">
    <property type="component" value="Unassembled WGS sequence"/>
</dbReference>